<evidence type="ECO:0000313" key="2">
    <source>
        <dbReference type="Proteomes" id="UP000823485"/>
    </source>
</evidence>
<protein>
    <submittedName>
        <fullName evidence="1">Uncharacterized protein</fullName>
    </submittedName>
</protein>
<dbReference type="Proteomes" id="UP000823485">
    <property type="component" value="Unassembled WGS sequence"/>
</dbReference>
<organism evidence="1 2">
    <name type="scientific">Siminovitchia thermophila</name>
    <dbReference type="NCBI Taxonomy" id="1245522"/>
    <lineage>
        <taxon>Bacteria</taxon>
        <taxon>Bacillati</taxon>
        <taxon>Bacillota</taxon>
        <taxon>Bacilli</taxon>
        <taxon>Bacillales</taxon>
        <taxon>Bacillaceae</taxon>
        <taxon>Siminovitchia</taxon>
    </lineage>
</organism>
<keyword evidence="2" id="KW-1185">Reference proteome</keyword>
<comment type="caution">
    <text evidence="1">The sequence shown here is derived from an EMBL/GenBank/DDBJ whole genome shotgun (WGS) entry which is preliminary data.</text>
</comment>
<gene>
    <name evidence="1" type="ORF">JOC94_000491</name>
</gene>
<accession>A0ABS2R1K4</accession>
<dbReference type="RefSeq" id="WP_205178368.1">
    <property type="nucleotide sequence ID" value="NZ_JAFBFH010000002.1"/>
</dbReference>
<sequence length="73" mass="8212">MNLMDIQPIVQSIAEATAAVLKIEVEIVNHEFIRIACTGEMQVDILKKLEGDRVYKSVFANKKPIANRSISLR</sequence>
<reference evidence="1 2" key="1">
    <citation type="submission" date="2021-01" db="EMBL/GenBank/DDBJ databases">
        <title>Genomic Encyclopedia of Type Strains, Phase IV (KMG-IV): sequencing the most valuable type-strain genomes for metagenomic binning, comparative biology and taxonomic classification.</title>
        <authorList>
            <person name="Goeker M."/>
        </authorList>
    </citation>
    <scope>NUCLEOTIDE SEQUENCE [LARGE SCALE GENOMIC DNA]</scope>
    <source>
        <strain evidence="1 2">DSM 105453</strain>
    </source>
</reference>
<evidence type="ECO:0000313" key="1">
    <source>
        <dbReference type="EMBL" id="MBM7713523.1"/>
    </source>
</evidence>
<proteinExistence type="predicted"/>
<name>A0ABS2R1K4_9BACI</name>
<dbReference type="EMBL" id="JAFBFH010000002">
    <property type="protein sequence ID" value="MBM7713523.1"/>
    <property type="molecule type" value="Genomic_DNA"/>
</dbReference>